<reference evidence="2 3" key="1">
    <citation type="submission" date="2015-03" db="EMBL/GenBank/DDBJ databases">
        <authorList>
            <person name="Hassan Y.I."/>
            <person name="Lepp D."/>
            <person name="Zhou T."/>
        </authorList>
    </citation>
    <scope>NUCLEOTIDE SEQUENCE [LARGE SCALE GENOMIC DNA]</scope>
    <source>
        <strain evidence="2 3">GH2-10</strain>
    </source>
</reference>
<feature type="transmembrane region" description="Helical" evidence="1">
    <location>
        <begin position="6"/>
        <end position="25"/>
    </location>
</feature>
<evidence type="ECO:0000313" key="2">
    <source>
        <dbReference type="EMBL" id="KKB77893.1"/>
    </source>
</evidence>
<dbReference type="PATRIC" id="fig|361041.3.peg.2184"/>
<comment type="caution">
    <text evidence="2">The sequence shown here is derived from an EMBL/GenBank/DDBJ whole genome shotgun (WGS) entry which is preliminary data.</text>
</comment>
<gene>
    <name evidence="2" type="ORF">VW35_13985</name>
</gene>
<protein>
    <submittedName>
        <fullName evidence="2">Uncharacterized protein</fullName>
    </submittedName>
</protein>
<name>A0A0F5L6A9_9HYPH</name>
<dbReference type="Proteomes" id="UP000033514">
    <property type="component" value="Unassembled WGS sequence"/>
</dbReference>
<proteinExistence type="predicted"/>
<evidence type="ECO:0000256" key="1">
    <source>
        <dbReference type="SAM" id="Phobius"/>
    </source>
</evidence>
<keyword evidence="1" id="KW-0472">Membrane</keyword>
<feature type="transmembrane region" description="Helical" evidence="1">
    <location>
        <begin position="37"/>
        <end position="60"/>
    </location>
</feature>
<dbReference type="AlphaFoldDB" id="A0A0F5L6A9"/>
<organism evidence="2 3">
    <name type="scientific">Devosia soli</name>
    <dbReference type="NCBI Taxonomy" id="361041"/>
    <lineage>
        <taxon>Bacteria</taxon>
        <taxon>Pseudomonadati</taxon>
        <taxon>Pseudomonadota</taxon>
        <taxon>Alphaproteobacteria</taxon>
        <taxon>Hyphomicrobiales</taxon>
        <taxon>Devosiaceae</taxon>
        <taxon>Devosia</taxon>
    </lineage>
</organism>
<dbReference type="OrthoDB" id="8404282at2"/>
<accession>A0A0F5L6A9</accession>
<sequence length="70" mass="8030">MSYQLRVFALVPLCLVFGLIFLLFGERFEYRTPDHKNLTAAGWIALAIVAALTAMGWWWFDQQFAALGYV</sequence>
<evidence type="ECO:0000313" key="3">
    <source>
        <dbReference type="Proteomes" id="UP000033514"/>
    </source>
</evidence>
<dbReference type="STRING" id="361041.VW35_13985"/>
<keyword evidence="3" id="KW-1185">Reference proteome</keyword>
<keyword evidence="1" id="KW-0812">Transmembrane</keyword>
<keyword evidence="1" id="KW-1133">Transmembrane helix</keyword>
<dbReference type="EMBL" id="LAJG01000024">
    <property type="protein sequence ID" value="KKB77893.1"/>
    <property type="molecule type" value="Genomic_DNA"/>
</dbReference>